<dbReference type="Proteomes" id="UP000324748">
    <property type="component" value="Unassembled WGS sequence"/>
</dbReference>
<reference evidence="3 4" key="1">
    <citation type="submission" date="2019-05" db="EMBL/GenBank/DDBJ databases">
        <title>Emergence of the Ug99 lineage of the wheat stem rust pathogen through somatic hybridization.</title>
        <authorList>
            <person name="Li F."/>
            <person name="Upadhyaya N.M."/>
            <person name="Sperschneider J."/>
            <person name="Matny O."/>
            <person name="Nguyen-Phuc H."/>
            <person name="Mago R."/>
            <person name="Raley C."/>
            <person name="Miller M.E."/>
            <person name="Silverstein K.A.T."/>
            <person name="Henningsen E."/>
            <person name="Hirsch C.D."/>
            <person name="Visser B."/>
            <person name="Pretorius Z.A."/>
            <person name="Steffenson B.J."/>
            <person name="Schwessinger B."/>
            <person name="Dodds P.N."/>
            <person name="Figueroa M."/>
        </authorList>
    </citation>
    <scope>NUCLEOTIDE SEQUENCE [LARGE SCALE GENOMIC DNA]</scope>
    <source>
        <strain evidence="1">21-0</strain>
        <strain evidence="2 4">Ug99</strain>
    </source>
</reference>
<proteinExistence type="predicted"/>
<evidence type="ECO:0000313" key="2">
    <source>
        <dbReference type="EMBL" id="KAA1116799.1"/>
    </source>
</evidence>
<organism evidence="2 4">
    <name type="scientific">Puccinia graminis f. sp. tritici</name>
    <dbReference type="NCBI Taxonomy" id="56615"/>
    <lineage>
        <taxon>Eukaryota</taxon>
        <taxon>Fungi</taxon>
        <taxon>Dikarya</taxon>
        <taxon>Basidiomycota</taxon>
        <taxon>Pucciniomycotina</taxon>
        <taxon>Pucciniomycetes</taxon>
        <taxon>Pucciniales</taxon>
        <taxon>Pucciniaceae</taxon>
        <taxon>Puccinia</taxon>
    </lineage>
</organism>
<evidence type="ECO:0000313" key="3">
    <source>
        <dbReference type="Proteomes" id="UP000324748"/>
    </source>
</evidence>
<dbReference type="EMBL" id="VDEP01000270">
    <property type="protein sequence ID" value="KAA1116799.1"/>
    <property type="molecule type" value="Genomic_DNA"/>
</dbReference>
<sequence>MCIRKLDSSGVNKGLPHLVLGNLEVDANRRDKLDAGMRLLIFLVEDSDPHDQNYFYRYFDTQKEVKQWSRGAQWVSYCKEPYSLRTNNSLPRSGGLMRVSFSVTRNGFLQSEPLQGHLCDG</sequence>
<name>A0A5B0QUB4_PUCGR</name>
<dbReference type="Proteomes" id="UP000325313">
    <property type="component" value="Unassembled WGS sequence"/>
</dbReference>
<keyword evidence="3" id="KW-1185">Reference proteome</keyword>
<protein>
    <submittedName>
        <fullName evidence="2">Uncharacterized protein</fullName>
    </submittedName>
</protein>
<evidence type="ECO:0000313" key="1">
    <source>
        <dbReference type="EMBL" id="KAA1098232.1"/>
    </source>
</evidence>
<dbReference type="EMBL" id="VSWC01000066">
    <property type="protein sequence ID" value="KAA1098232.1"/>
    <property type="molecule type" value="Genomic_DNA"/>
</dbReference>
<comment type="caution">
    <text evidence="2">The sequence shown here is derived from an EMBL/GenBank/DDBJ whole genome shotgun (WGS) entry which is preliminary data.</text>
</comment>
<gene>
    <name evidence="1" type="ORF">PGT21_031203</name>
    <name evidence="2" type="ORF">PGTUg99_020706</name>
</gene>
<accession>A0A5B0QUB4</accession>
<evidence type="ECO:0000313" key="4">
    <source>
        <dbReference type="Proteomes" id="UP000325313"/>
    </source>
</evidence>
<dbReference type="AlphaFoldDB" id="A0A5B0QUB4"/>